<feature type="region of interest" description="Disordered" evidence="1">
    <location>
        <begin position="382"/>
        <end position="426"/>
    </location>
</feature>
<feature type="compositionally biased region" description="Basic and acidic residues" evidence="1">
    <location>
        <begin position="389"/>
        <end position="426"/>
    </location>
</feature>
<protein>
    <submittedName>
        <fullName evidence="3">Uncharacterized protein LOC105427599 isoform X1</fullName>
    </submittedName>
</protein>
<keyword evidence="2" id="KW-1185">Reference proteome</keyword>
<name>A0A6I9WAM5_9HYME</name>
<feature type="compositionally biased region" description="Polar residues" evidence="1">
    <location>
        <begin position="63"/>
        <end position="100"/>
    </location>
</feature>
<dbReference type="GeneID" id="105427599"/>
<dbReference type="KEGG" id="pbar:105427599"/>
<evidence type="ECO:0000313" key="3">
    <source>
        <dbReference type="RefSeq" id="XP_011637711.1"/>
    </source>
</evidence>
<sequence length="426" mass="47073">MLFIMFDTVPKYAVGGGSPLVKAKSSPNVSKASLSPTKKQNQSNHTISPTIASIKSSRSAKSPITSKISIKMTSDVVTNSSRRASNNTDPSKSRVISPSKLTKRSPSETRPDVAKTVLSPARNSDKKKVCKSVSSSPSCTILEDRALLKKGLTYTPDKMPAKPETLQRKGTLDRSVSLNSVSTDNQNPATSPRWIPMTFDRRSVEKGRKTEPSRKSLTLMNRSTSLWNVQTPKVDYNQCRKSYGAPARLNPVSRPSKIPLPAARSTGLGRSLADLSQVDRVGEPVGQMISFELDLDAVSDERIYENCRETLDRVSKLGTSKISTSTSNLEERAARLMAQLENDLEPKETIVPLAIVDVAPPRRTEVVYEDREALHDSGTNITIENFNSGDDKKENSRINEDSKRRKMMILDKNTKPEEDLKKKNIL</sequence>
<feature type="compositionally biased region" description="Low complexity" evidence="1">
    <location>
        <begin position="51"/>
        <end position="62"/>
    </location>
</feature>
<feature type="compositionally biased region" description="Polar residues" evidence="1">
    <location>
        <begin position="25"/>
        <end position="50"/>
    </location>
</feature>
<dbReference type="Proteomes" id="UP000504615">
    <property type="component" value="Unplaced"/>
</dbReference>
<evidence type="ECO:0000256" key="1">
    <source>
        <dbReference type="SAM" id="MobiDB-lite"/>
    </source>
</evidence>
<accession>A0A6I9WAM5</accession>
<reference evidence="3" key="1">
    <citation type="submission" date="2025-08" db="UniProtKB">
        <authorList>
            <consortium name="RefSeq"/>
        </authorList>
    </citation>
    <scope>IDENTIFICATION</scope>
</reference>
<feature type="compositionally biased region" description="Basic and acidic residues" evidence="1">
    <location>
        <begin position="159"/>
        <end position="172"/>
    </location>
</feature>
<dbReference type="AlphaFoldDB" id="A0A6I9WAM5"/>
<feature type="region of interest" description="Disordered" evidence="1">
    <location>
        <begin position="16"/>
        <end position="132"/>
    </location>
</feature>
<feature type="region of interest" description="Disordered" evidence="1">
    <location>
        <begin position="154"/>
        <end position="174"/>
    </location>
</feature>
<dbReference type="RefSeq" id="XP_011637711.1">
    <property type="nucleotide sequence ID" value="XM_011639409.2"/>
</dbReference>
<proteinExistence type="predicted"/>
<organism evidence="2 3">
    <name type="scientific">Pogonomyrmex barbatus</name>
    <name type="common">red harvester ant</name>
    <dbReference type="NCBI Taxonomy" id="144034"/>
    <lineage>
        <taxon>Eukaryota</taxon>
        <taxon>Metazoa</taxon>
        <taxon>Ecdysozoa</taxon>
        <taxon>Arthropoda</taxon>
        <taxon>Hexapoda</taxon>
        <taxon>Insecta</taxon>
        <taxon>Pterygota</taxon>
        <taxon>Neoptera</taxon>
        <taxon>Endopterygota</taxon>
        <taxon>Hymenoptera</taxon>
        <taxon>Apocrita</taxon>
        <taxon>Aculeata</taxon>
        <taxon>Formicoidea</taxon>
        <taxon>Formicidae</taxon>
        <taxon>Myrmicinae</taxon>
        <taxon>Pogonomyrmex</taxon>
    </lineage>
</organism>
<evidence type="ECO:0000313" key="2">
    <source>
        <dbReference type="Proteomes" id="UP000504615"/>
    </source>
</evidence>
<gene>
    <name evidence="3" type="primary">LOC105427599</name>
</gene>
<dbReference type="OrthoDB" id="7611501at2759"/>